<keyword evidence="7" id="KW-0325">Glycoprotein</keyword>
<feature type="signal peptide" evidence="8">
    <location>
        <begin position="1"/>
        <end position="25"/>
    </location>
</feature>
<keyword evidence="10" id="KW-1185">Reference proteome</keyword>
<dbReference type="PANTHER" id="PTHR11567:SF211">
    <property type="entry name" value="PROSTATIC ACID PHOSPHATASE"/>
    <property type="match status" value="1"/>
</dbReference>
<dbReference type="InterPro" id="IPR033379">
    <property type="entry name" value="Acid_Pase_AS"/>
</dbReference>
<keyword evidence="4 8" id="KW-0732">Signal</keyword>
<evidence type="ECO:0000256" key="4">
    <source>
        <dbReference type="ARBA" id="ARBA00022729"/>
    </source>
</evidence>
<feature type="chain" id="PRO_5043473130" description="acid phosphatase" evidence="8">
    <location>
        <begin position="26"/>
        <end position="364"/>
    </location>
</feature>
<feature type="non-terminal residue" evidence="9">
    <location>
        <position position="1"/>
    </location>
</feature>
<evidence type="ECO:0000313" key="10">
    <source>
        <dbReference type="Proteomes" id="UP001432027"/>
    </source>
</evidence>
<comment type="caution">
    <text evidence="9">The sequence shown here is derived from an EMBL/GenBank/DDBJ whole genome shotgun (WGS) entry which is preliminary data.</text>
</comment>
<protein>
    <recommendedName>
        <fullName evidence="3">acid phosphatase</fullName>
        <ecNumber evidence="3">3.1.3.2</ecNumber>
    </recommendedName>
</protein>
<name>A0AAV5UIH8_9BILA</name>
<dbReference type="GO" id="GO:0003993">
    <property type="term" value="F:acid phosphatase activity"/>
    <property type="evidence" value="ECO:0007669"/>
    <property type="project" value="UniProtKB-EC"/>
</dbReference>
<dbReference type="InterPro" id="IPR050645">
    <property type="entry name" value="Histidine_acid_phosphatase"/>
</dbReference>
<dbReference type="Gene3D" id="3.40.50.1240">
    <property type="entry name" value="Phosphoglycerate mutase-like"/>
    <property type="match status" value="1"/>
</dbReference>
<comment type="catalytic activity">
    <reaction evidence="1">
        <text>a phosphate monoester + H2O = an alcohol + phosphate</text>
        <dbReference type="Rhea" id="RHEA:15017"/>
        <dbReference type="ChEBI" id="CHEBI:15377"/>
        <dbReference type="ChEBI" id="CHEBI:30879"/>
        <dbReference type="ChEBI" id="CHEBI:43474"/>
        <dbReference type="ChEBI" id="CHEBI:67140"/>
        <dbReference type="EC" id="3.1.3.2"/>
    </reaction>
</comment>
<evidence type="ECO:0000256" key="1">
    <source>
        <dbReference type="ARBA" id="ARBA00000032"/>
    </source>
</evidence>
<dbReference type="Pfam" id="PF00328">
    <property type="entry name" value="His_Phos_2"/>
    <property type="match status" value="1"/>
</dbReference>
<evidence type="ECO:0000256" key="6">
    <source>
        <dbReference type="ARBA" id="ARBA00023157"/>
    </source>
</evidence>
<keyword evidence="6" id="KW-1015">Disulfide bond</keyword>
<proteinExistence type="inferred from homology"/>
<evidence type="ECO:0000256" key="7">
    <source>
        <dbReference type="ARBA" id="ARBA00023180"/>
    </source>
</evidence>
<sequence length="364" mass="40228">IGSKAAIMHLLLLLVSLASVGTASSDRLLSVNIVIRHGDRAATQGWATPQSERKLFRGHDELTDSGIDHVFRQGQDFQKRYVRTGFINKKFLPHEVSVRSSSVNRCLMSAASFTRALFFTTSKGNAVIPPIHSNDAEFDWLVYPHLECSDGWSDVISRFNLTATNGFAGAAAEALLQTDWDCPEVPPALFDAVVSEEPNELIHMKPSYKTCAVSKGRSFMFKYIELLAGAGDSFNELRLKRNAGMLTQQLLKNFAKAAECSSTDTCKEPKLRVYYTHDVMTLALAHIFGILDRFEKINPAFSSALVFETRRKENGDVYVKIIQKDGENALFKDTRNCATDCSLSAVTQGAAPFAITEKIPCATD</sequence>
<gene>
    <name evidence="9" type="ORF">PENTCL1PPCAC_28958</name>
</gene>
<dbReference type="CDD" id="cd07061">
    <property type="entry name" value="HP_HAP_like"/>
    <property type="match status" value="1"/>
</dbReference>
<evidence type="ECO:0000256" key="8">
    <source>
        <dbReference type="SAM" id="SignalP"/>
    </source>
</evidence>
<accession>A0AAV5UIH8</accession>
<dbReference type="SUPFAM" id="SSF53254">
    <property type="entry name" value="Phosphoglycerate mutase-like"/>
    <property type="match status" value="1"/>
</dbReference>
<dbReference type="EMBL" id="BTSX01000006">
    <property type="protein sequence ID" value="GMT06784.1"/>
    <property type="molecule type" value="Genomic_DNA"/>
</dbReference>
<evidence type="ECO:0000256" key="5">
    <source>
        <dbReference type="ARBA" id="ARBA00022801"/>
    </source>
</evidence>
<dbReference type="PROSITE" id="PS00616">
    <property type="entry name" value="HIS_ACID_PHOSPHAT_1"/>
    <property type="match status" value="1"/>
</dbReference>
<dbReference type="PANTHER" id="PTHR11567">
    <property type="entry name" value="ACID PHOSPHATASE-RELATED"/>
    <property type="match status" value="1"/>
</dbReference>
<organism evidence="9 10">
    <name type="scientific">Pristionchus entomophagus</name>
    <dbReference type="NCBI Taxonomy" id="358040"/>
    <lineage>
        <taxon>Eukaryota</taxon>
        <taxon>Metazoa</taxon>
        <taxon>Ecdysozoa</taxon>
        <taxon>Nematoda</taxon>
        <taxon>Chromadorea</taxon>
        <taxon>Rhabditida</taxon>
        <taxon>Rhabditina</taxon>
        <taxon>Diplogasteromorpha</taxon>
        <taxon>Diplogasteroidea</taxon>
        <taxon>Neodiplogasteridae</taxon>
        <taxon>Pristionchus</taxon>
    </lineage>
</organism>
<keyword evidence="5" id="KW-0378">Hydrolase</keyword>
<evidence type="ECO:0000256" key="2">
    <source>
        <dbReference type="ARBA" id="ARBA00005375"/>
    </source>
</evidence>
<dbReference type="Proteomes" id="UP001432027">
    <property type="component" value="Unassembled WGS sequence"/>
</dbReference>
<comment type="similarity">
    <text evidence="2">Belongs to the histidine acid phosphatase family.</text>
</comment>
<evidence type="ECO:0000256" key="3">
    <source>
        <dbReference type="ARBA" id="ARBA00012646"/>
    </source>
</evidence>
<dbReference type="EC" id="3.1.3.2" evidence="3"/>
<dbReference type="AlphaFoldDB" id="A0AAV5UIH8"/>
<evidence type="ECO:0000313" key="9">
    <source>
        <dbReference type="EMBL" id="GMT06784.1"/>
    </source>
</evidence>
<dbReference type="InterPro" id="IPR000560">
    <property type="entry name" value="His_Pase_clade-2"/>
</dbReference>
<reference evidence="9" key="1">
    <citation type="submission" date="2023-10" db="EMBL/GenBank/DDBJ databases">
        <title>Genome assembly of Pristionchus species.</title>
        <authorList>
            <person name="Yoshida K."/>
            <person name="Sommer R.J."/>
        </authorList>
    </citation>
    <scope>NUCLEOTIDE SEQUENCE</scope>
    <source>
        <strain evidence="9">RS0144</strain>
    </source>
</reference>
<dbReference type="InterPro" id="IPR029033">
    <property type="entry name" value="His_PPase_superfam"/>
</dbReference>